<reference evidence="3 4" key="1">
    <citation type="submission" date="2018-12" db="EMBL/GenBank/DDBJ databases">
        <authorList>
            <person name="Yu L."/>
        </authorList>
    </citation>
    <scope>NUCLEOTIDE SEQUENCE [LARGE SCALE GENOMIC DNA]</scope>
    <source>
        <strain evidence="3 4">11S</strain>
    </source>
</reference>
<dbReference type="Gene3D" id="2.30.42.10">
    <property type="match status" value="1"/>
</dbReference>
<dbReference type="SMART" id="SM00228">
    <property type="entry name" value="PDZ"/>
    <property type="match status" value="1"/>
</dbReference>
<dbReference type="InterPro" id="IPR036034">
    <property type="entry name" value="PDZ_sf"/>
</dbReference>
<keyword evidence="4" id="KW-1185">Reference proteome</keyword>
<dbReference type="Pfam" id="PF04187">
    <property type="entry name" value="Cofac_haem_bdg"/>
    <property type="match status" value="1"/>
</dbReference>
<dbReference type="InterPro" id="IPR041489">
    <property type="entry name" value="PDZ_6"/>
</dbReference>
<dbReference type="Proteomes" id="UP000267400">
    <property type="component" value="Unassembled WGS sequence"/>
</dbReference>
<protein>
    <submittedName>
        <fullName evidence="3">PDZ domain-containing protein</fullName>
    </submittedName>
</protein>
<dbReference type="EMBL" id="RXNS01000003">
    <property type="protein sequence ID" value="RTR05932.1"/>
    <property type="molecule type" value="Genomic_DNA"/>
</dbReference>
<dbReference type="Gene3D" id="3.40.50.11550">
    <property type="match status" value="1"/>
</dbReference>
<gene>
    <name evidence="3" type="ORF">EKG36_04055</name>
</gene>
<dbReference type="CDD" id="cd14727">
    <property type="entry name" value="ChanN-like"/>
    <property type="match status" value="1"/>
</dbReference>
<accession>A0A3S0JBX0</accession>
<dbReference type="InterPro" id="IPR001478">
    <property type="entry name" value="PDZ"/>
</dbReference>
<dbReference type="RefSeq" id="WP_126481302.1">
    <property type="nucleotide sequence ID" value="NZ_RXNS01000003.1"/>
</dbReference>
<dbReference type="SUPFAM" id="SSF159501">
    <property type="entry name" value="EreA/ChaN-like"/>
    <property type="match status" value="1"/>
</dbReference>
<evidence type="ECO:0000259" key="2">
    <source>
        <dbReference type="PROSITE" id="PS50106"/>
    </source>
</evidence>
<dbReference type="OrthoDB" id="9795827at2"/>
<proteinExistence type="predicted"/>
<dbReference type="InterPro" id="IPR007314">
    <property type="entry name" value="Cofac_haem-bd_dom"/>
</dbReference>
<dbReference type="AlphaFoldDB" id="A0A3S0JBX0"/>
<comment type="caution">
    <text evidence="3">The sequence shown here is derived from an EMBL/GenBank/DDBJ whole genome shotgun (WGS) entry which is preliminary data.</text>
</comment>
<dbReference type="SUPFAM" id="SSF50156">
    <property type="entry name" value="PDZ domain-like"/>
    <property type="match status" value="1"/>
</dbReference>
<sequence>MSRRCRLAVLGTRLALVVGLALPLSGLAAPCPSPGQWLAADGTPVASDELMRDLAHQSVVLLGEEHDQLAHHRWQLHTLAGLHALRPDMVIGLEMLPREAQSTLDAWVAGELSEAAFLEASDWESAWGLDPALYLPILHFARMHGVPLKALNIVPALRRRLASDGWASVPARERFDIPAPAAPSPAYRRSLAEVFDRHAGSDDPDALERFIAAQLVWDRAMASALAEATEDDALVVGLMGLRHLTFGHGVPHQLADLGVTAQQSLLPRPRQADCQQPPEGLADAYFTLGDEAPFTAPAPPRLGVMIGPHPAGVEIRSVGPDSVAAAAGLREGDVILAAAGRPLETPGELSARVREQPPGTLLPLEVRRDDDIREVLARFPVATP</sequence>
<feature type="chain" id="PRO_5018661603" evidence="1">
    <location>
        <begin position="29"/>
        <end position="384"/>
    </location>
</feature>
<feature type="signal peptide" evidence="1">
    <location>
        <begin position="1"/>
        <end position="28"/>
    </location>
</feature>
<keyword evidence="1" id="KW-0732">Signal</keyword>
<dbReference type="Pfam" id="PF17820">
    <property type="entry name" value="PDZ_6"/>
    <property type="match status" value="1"/>
</dbReference>
<evidence type="ECO:0000313" key="3">
    <source>
        <dbReference type="EMBL" id="RTR05932.1"/>
    </source>
</evidence>
<dbReference type="PROSITE" id="PS50106">
    <property type="entry name" value="PDZ"/>
    <property type="match status" value="1"/>
</dbReference>
<feature type="domain" description="PDZ" evidence="2">
    <location>
        <begin position="302"/>
        <end position="370"/>
    </location>
</feature>
<evidence type="ECO:0000256" key="1">
    <source>
        <dbReference type="SAM" id="SignalP"/>
    </source>
</evidence>
<organism evidence="3 4">
    <name type="scientific">Halomonas nitroreducens</name>
    <dbReference type="NCBI Taxonomy" id="447425"/>
    <lineage>
        <taxon>Bacteria</taxon>
        <taxon>Pseudomonadati</taxon>
        <taxon>Pseudomonadota</taxon>
        <taxon>Gammaproteobacteria</taxon>
        <taxon>Oceanospirillales</taxon>
        <taxon>Halomonadaceae</taxon>
        <taxon>Halomonas</taxon>
    </lineage>
</organism>
<name>A0A3S0JBX0_9GAMM</name>
<evidence type="ECO:0000313" key="4">
    <source>
        <dbReference type="Proteomes" id="UP000267400"/>
    </source>
</evidence>